<keyword evidence="2" id="KW-0547">Nucleotide-binding</keyword>
<reference evidence="4" key="1">
    <citation type="journal article" date="2014" name="Int. J. Syst. Evol. Microbiol.">
        <title>Complete genome sequence of Corynebacterium casei LMG S-19264T (=DSM 44701T), isolated from a smear-ripened cheese.</title>
        <authorList>
            <consortium name="US DOE Joint Genome Institute (JGI-PGF)"/>
            <person name="Walter F."/>
            <person name="Albersmeier A."/>
            <person name="Kalinowski J."/>
            <person name="Ruckert C."/>
        </authorList>
    </citation>
    <scope>NUCLEOTIDE SEQUENCE</scope>
    <source>
        <strain evidence="4">CGMCC 1.15519</strain>
    </source>
</reference>
<protein>
    <recommendedName>
        <fullName evidence="3">Helicase C-terminal domain-containing protein</fullName>
    </recommendedName>
</protein>
<dbReference type="SMART" id="SM00490">
    <property type="entry name" value="HELICc"/>
    <property type="match status" value="1"/>
</dbReference>
<dbReference type="Gene3D" id="3.90.1150.50">
    <property type="entry name" value="Transcription-repair-coupling factor, D7 domain"/>
    <property type="match status" value="1"/>
</dbReference>
<dbReference type="SUPFAM" id="SSF143517">
    <property type="entry name" value="TRCF domain-like"/>
    <property type="match status" value="1"/>
</dbReference>
<dbReference type="PANTHER" id="PTHR47964:SF1">
    <property type="entry name" value="ATP-DEPENDENT DNA HELICASE HOMOLOG RECG, CHLOROPLASTIC"/>
    <property type="match status" value="1"/>
</dbReference>
<keyword evidence="2" id="KW-0347">Helicase</keyword>
<dbReference type="EMBL" id="BMJM01000011">
    <property type="protein sequence ID" value="GGE19324.1"/>
    <property type="molecule type" value="Genomic_DNA"/>
</dbReference>
<dbReference type="GO" id="GO:0003678">
    <property type="term" value="F:DNA helicase activity"/>
    <property type="evidence" value="ECO:0007669"/>
    <property type="project" value="TreeGrafter"/>
</dbReference>
<evidence type="ECO:0000256" key="1">
    <source>
        <dbReference type="ARBA" id="ARBA00022801"/>
    </source>
</evidence>
<evidence type="ECO:0000256" key="2">
    <source>
        <dbReference type="ARBA" id="ARBA00022806"/>
    </source>
</evidence>
<dbReference type="Pfam" id="PF03461">
    <property type="entry name" value="TRCF"/>
    <property type="match status" value="1"/>
</dbReference>
<dbReference type="InterPro" id="IPR047112">
    <property type="entry name" value="RecG/Mfd"/>
</dbReference>
<evidence type="ECO:0000313" key="4">
    <source>
        <dbReference type="EMBL" id="GGE19324.1"/>
    </source>
</evidence>
<dbReference type="AlphaFoldDB" id="A0A916ZYJ8"/>
<dbReference type="InterPro" id="IPR027417">
    <property type="entry name" value="P-loop_NTPase"/>
</dbReference>
<dbReference type="InterPro" id="IPR005118">
    <property type="entry name" value="TRCF_C"/>
</dbReference>
<proteinExistence type="predicted"/>
<dbReference type="PROSITE" id="PS51194">
    <property type="entry name" value="HELICASE_CTER"/>
    <property type="match status" value="1"/>
</dbReference>
<dbReference type="PANTHER" id="PTHR47964">
    <property type="entry name" value="ATP-DEPENDENT DNA HELICASE HOMOLOG RECG, CHLOROPLASTIC"/>
    <property type="match status" value="1"/>
</dbReference>
<evidence type="ECO:0000313" key="5">
    <source>
        <dbReference type="Proteomes" id="UP000635071"/>
    </source>
</evidence>
<gene>
    <name evidence="4" type="ORF">GCM10011529_27330</name>
</gene>
<dbReference type="InterPro" id="IPR001650">
    <property type="entry name" value="Helicase_C-like"/>
</dbReference>
<comment type="caution">
    <text evidence="4">The sequence shown here is derived from an EMBL/GenBank/DDBJ whole genome shotgun (WGS) entry which is preliminary data.</text>
</comment>
<dbReference type="GO" id="GO:0016787">
    <property type="term" value="F:hydrolase activity"/>
    <property type="evidence" value="ECO:0007669"/>
    <property type="project" value="UniProtKB-KW"/>
</dbReference>
<dbReference type="Gene3D" id="3.40.50.300">
    <property type="entry name" value="P-loop containing nucleotide triphosphate hydrolases"/>
    <property type="match status" value="1"/>
</dbReference>
<name>A0A916ZYJ8_9SPHN</name>
<keyword evidence="1" id="KW-0378">Hydrolase</keyword>
<organism evidence="4 5">
    <name type="scientific">Sandarakinorhabdus glacialis</name>
    <dbReference type="NCBI Taxonomy" id="1614636"/>
    <lineage>
        <taxon>Bacteria</taxon>
        <taxon>Pseudomonadati</taxon>
        <taxon>Pseudomonadota</taxon>
        <taxon>Alphaproteobacteria</taxon>
        <taxon>Sphingomonadales</taxon>
        <taxon>Sphingosinicellaceae</taxon>
        <taxon>Sandarakinorhabdus</taxon>
    </lineage>
</organism>
<keyword evidence="2" id="KW-0067">ATP-binding</keyword>
<reference evidence="4" key="2">
    <citation type="submission" date="2020-09" db="EMBL/GenBank/DDBJ databases">
        <authorList>
            <person name="Sun Q."/>
            <person name="Zhou Y."/>
        </authorList>
    </citation>
    <scope>NUCLEOTIDE SEQUENCE</scope>
    <source>
        <strain evidence="4">CGMCC 1.15519</strain>
    </source>
</reference>
<dbReference type="SMART" id="SM00982">
    <property type="entry name" value="TRCF"/>
    <property type="match status" value="1"/>
</dbReference>
<dbReference type="Proteomes" id="UP000635071">
    <property type="component" value="Unassembled WGS sequence"/>
</dbReference>
<dbReference type="SUPFAM" id="SSF52540">
    <property type="entry name" value="P-loop containing nucleoside triphosphate hydrolases"/>
    <property type="match status" value="1"/>
</dbReference>
<keyword evidence="5" id="KW-1185">Reference proteome</keyword>
<accession>A0A916ZYJ8</accession>
<evidence type="ECO:0000259" key="3">
    <source>
        <dbReference type="PROSITE" id="PS51194"/>
    </source>
</evidence>
<sequence length="327" mass="35394">MVPRIEDMAALSEKLQRIVPGLKLVEAHGKMPAAQIDEVMVGFADGVGDILLATNIIEAGLDVKRANTMIVWRADRFGLAQLHQLRGRVGRGNRRGQVVLLTQAEGGIAERTLKQLRTLATFDRLGAGFEISARDLDMRGAGDMLGDTQAGHMKLIGVELYQHLLELALRQVRGEDVDRWTPDLNMGSPGALPASWIPEADVRLGLYVRLARLADAAALEGFEAELLDRFGPLPAEAESLLARARLRLSARTARVGRVDAGAAAIALTLRKDFAGDTAKAGLMEKDGRFLLIEATEDADRFDLVHALLETLVAAGTGSREPMARKVV</sequence>
<dbReference type="GO" id="GO:0006281">
    <property type="term" value="P:DNA repair"/>
    <property type="evidence" value="ECO:0007669"/>
    <property type="project" value="InterPro"/>
</dbReference>
<feature type="domain" description="Helicase C-terminal" evidence="3">
    <location>
        <begin position="1"/>
        <end position="137"/>
    </location>
</feature>
<dbReference type="Pfam" id="PF00271">
    <property type="entry name" value="Helicase_C"/>
    <property type="match status" value="1"/>
</dbReference>
<dbReference type="InterPro" id="IPR037235">
    <property type="entry name" value="TRCF-like_C_D7"/>
</dbReference>